<dbReference type="PANTHER" id="PTHR42305:SF1">
    <property type="entry name" value="MEMBRANE PROTEIN RV1733C-RELATED"/>
    <property type="match status" value="1"/>
</dbReference>
<keyword evidence="2" id="KW-1185">Reference proteome</keyword>
<sequence>MPHTPHRAARAWRRHLRRALGAESSMLSRPVDRARSRALLLASLGLALAASMGAAAGSAALASEQRRAAAAAPHLHHLQAVALSGARRTSPATTLGTVAYQVEVDWTYPVGRFHTATVGVTRYTAPGGSADIWVTDTGLLSAAPTTTADIDAHAAGAGLLTFGGLSLLIGCGLGLRLRHLNRTATEDWQKSWARIEPVWTGRTMRGPGPGDHRAG</sequence>
<dbReference type="RefSeq" id="WP_345704911.1">
    <property type="nucleotide sequence ID" value="NZ_BAABKV010000001.1"/>
</dbReference>
<protein>
    <recommendedName>
        <fullName evidence="3">Integral membrane protein</fullName>
    </recommendedName>
</protein>
<gene>
    <name evidence="1" type="ORF">ACFQMG_05100</name>
</gene>
<dbReference type="PANTHER" id="PTHR42305">
    <property type="entry name" value="MEMBRANE PROTEIN RV1733C-RELATED"/>
    <property type="match status" value="1"/>
</dbReference>
<dbReference type="EMBL" id="JBHTAJ010000007">
    <property type="protein sequence ID" value="MFC7178940.1"/>
    <property type="molecule type" value="Genomic_DNA"/>
</dbReference>
<proteinExistence type="predicted"/>
<reference evidence="2" key="1">
    <citation type="journal article" date="2019" name="Int. J. Syst. Evol. Microbiol.">
        <title>The Global Catalogue of Microorganisms (GCM) 10K type strain sequencing project: providing services to taxonomists for standard genome sequencing and annotation.</title>
        <authorList>
            <consortium name="The Broad Institute Genomics Platform"/>
            <consortium name="The Broad Institute Genome Sequencing Center for Infectious Disease"/>
            <person name="Wu L."/>
            <person name="Ma J."/>
        </authorList>
    </citation>
    <scope>NUCLEOTIDE SEQUENCE [LARGE SCALE GENOMIC DNA]</scope>
    <source>
        <strain evidence="2">CGMCC 1.12859</strain>
    </source>
</reference>
<dbReference type="Proteomes" id="UP001596435">
    <property type="component" value="Unassembled WGS sequence"/>
</dbReference>
<organism evidence="1 2">
    <name type="scientific">Kitasatospora paranensis</name>
    <dbReference type="NCBI Taxonomy" id="258053"/>
    <lineage>
        <taxon>Bacteria</taxon>
        <taxon>Bacillati</taxon>
        <taxon>Actinomycetota</taxon>
        <taxon>Actinomycetes</taxon>
        <taxon>Kitasatosporales</taxon>
        <taxon>Streptomycetaceae</taxon>
        <taxon>Kitasatospora</taxon>
    </lineage>
</organism>
<accession>A0ABW2FNV9</accession>
<evidence type="ECO:0000313" key="1">
    <source>
        <dbReference type="EMBL" id="MFC7178940.1"/>
    </source>
</evidence>
<evidence type="ECO:0008006" key="3">
    <source>
        <dbReference type="Google" id="ProtNLM"/>
    </source>
</evidence>
<evidence type="ECO:0000313" key="2">
    <source>
        <dbReference type="Proteomes" id="UP001596435"/>
    </source>
</evidence>
<comment type="caution">
    <text evidence="1">The sequence shown here is derived from an EMBL/GenBank/DDBJ whole genome shotgun (WGS) entry which is preliminary data.</text>
</comment>
<dbReference type="InterPro" id="IPR039708">
    <property type="entry name" value="MT1774/Rv1733c-like"/>
</dbReference>
<name>A0ABW2FNV9_9ACTN</name>